<sequence>MRYSPRVRADALLFLCVALVLTPIEGYGLDAGCVAALGEEFQPLTHTACGTAAVEGSASEIALDGDGPTADAAEVPGRPRDTAPVVTPPPPPETHPQFYVATDGSDDNPGSQSAPFKTIAHAARRATPDTTVFVAPGTYEGGFKTTSSGTATGRIAYRSTKRWGARIIPPARSRSHTAWDNRGNFVDIVGFEVDGTDSREGTKWTHGIYNGGSFDSVRDNHVHHIATSVPCTSAGGSAIGVDSYYHGVSSDVIGNVVHDIGPPGCRFVQGIYVSTSGTVKNNVVYRVSGAAIHLWHDATNVIITNNTVSASDFGIIVGGGNFYHTSGPNDHTVVSNNIVYDNRYGVSEQGKTGKHNTYQNNLLFRNTAYDWQLRNGLTPIATVGADPKFVNYTRTGVSDFHLDSNSPAIGGGTATDAPLLDIEGKPRTPATGYDIGAYQHGAAPGDTVSDR</sequence>
<keyword evidence="5" id="KW-0732">Signal</keyword>
<dbReference type="GO" id="GO:0016837">
    <property type="term" value="F:carbon-oxygen lyase activity, acting on polysaccharides"/>
    <property type="evidence" value="ECO:0007669"/>
    <property type="project" value="TreeGrafter"/>
</dbReference>
<feature type="region of interest" description="Disordered" evidence="9">
    <location>
        <begin position="61"/>
        <end position="94"/>
    </location>
</feature>
<gene>
    <name evidence="11" type="ORF">V5E97_05490</name>
</gene>
<dbReference type="NCBIfam" id="NF041518">
    <property type="entry name" value="choice_anch_Q"/>
    <property type="match status" value="1"/>
</dbReference>
<reference evidence="11" key="1">
    <citation type="submission" date="2024-05" db="EMBL/GenBank/DDBJ databases">
        <title>Planctomycetes of the genus Singulisphaera possess chitinolytic capabilities.</title>
        <authorList>
            <person name="Ivanova A."/>
        </authorList>
    </citation>
    <scope>NUCLEOTIDE SEQUENCE</scope>
    <source>
        <strain evidence="11">Ch08T</strain>
    </source>
</reference>
<evidence type="ECO:0000256" key="6">
    <source>
        <dbReference type="ARBA" id="ARBA00022837"/>
    </source>
</evidence>
<dbReference type="EMBL" id="CP155447">
    <property type="protein sequence ID" value="XBH05473.1"/>
    <property type="molecule type" value="Genomic_DNA"/>
</dbReference>
<dbReference type="InterPro" id="IPR052052">
    <property type="entry name" value="Polysaccharide_Lyase_9"/>
</dbReference>
<evidence type="ECO:0000256" key="9">
    <source>
        <dbReference type="SAM" id="MobiDB-lite"/>
    </source>
</evidence>
<dbReference type="SUPFAM" id="SSF51126">
    <property type="entry name" value="Pectin lyase-like"/>
    <property type="match status" value="1"/>
</dbReference>
<evidence type="ECO:0000313" key="11">
    <source>
        <dbReference type="EMBL" id="XBH05473.1"/>
    </source>
</evidence>
<dbReference type="GO" id="GO:0005576">
    <property type="term" value="C:extracellular region"/>
    <property type="evidence" value="ECO:0007669"/>
    <property type="project" value="UniProtKB-SubCell"/>
</dbReference>
<dbReference type="SMART" id="SM00710">
    <property type="entry name" value="PbH1"/>
    <property type="match status" value="3"/>
</dbReference>
<accession>A0AAU7CKE4</accession>
<dbReference type="Pfam" id="PF07602">
    <property type="entry name" value="DUF1565"/>
    <property type="match status" value="1"/>
</dbReference>
<evidence type="ECO:0000256" key="5">
    <source>
        <dbReference type="ARBA" id="ARBA00022729"/>
    </source>
</evidence>
<dbReference type="PANTHER" id="PTHR40088">
    <property type="entry name" value="PECTATE LYASE (EUROFUNG)"/>
    <property type="match status" value="1"/>
</dbReference>
<name>A0AAU7CKE4_9BACT</name>
<evidence type="ECO:0000256" key="3">
    <source>
        <dbReference type="ARBA" id="ARBA00022525"/>
    </source>
</evidence>
<dbReference type="InterPro" id="IPR011459">
    <property type="entry name" value="DUF1565"/>
</dbReference>
<dbReference type="PANTHER" id="PTHR40088:SF1">
    <property type="entry name" value="PECTATE LYASE PEL9"/>
    <property type="match status" value="1"/>
</dbReference>
<evidence type="ECO:0000256" key="2">
    <source>
        <dbReference type="ARBA" id="ARBA00004613"/>
    </source>
</evidence>
<keyword evidence="7" id="KW-0456">Lyase</keyword>
<proteinExistence type="inferred from homology"/>
<evidence type="ECO:0000256" key="8">
    <source>
        <dbReference type="ARBA" id="ARBA00038263"/>
    </source>
</evidence>
<comment type="subcellular location">
    <subcellularLocation>
        <location evidence="2">Secreted</location>
    </subcellularLocation>
</comment>
<evidence type="ECO:0000256" key="4">
    <source>
        <dbReference type="ARBA" id="ARBA00022723"/>
    </source>
</evidence>
<feature type="region of interest" description="Disordered" evidence="9">
    <location>
        <begin position="430"/>
        <end position="451"/>
    </location>
</feature>
<dbReference type="InterPro" id="IPR011050">
    <property type="entry name" value="Pectin_lyase_fold/virulence"/>
</dbReference>
<evidence type="ECO:0000256" key="1">
    <source>
        <dbReference type="ARBA" id="ARBA00001913"/>
    </source>
</evidence>
<keyword evidence="6" id="KW-0106">Calcium</keyword>
<dbReference type="InterPro" id="IPR006626">
    <property type="entry name" value="PbH1"/>
</dbReference>
<evidence type="ECO:0000256" key="7">
    <source>
        <dbReference type="ARBA" id="ARBA00023239"/>
    </source>
</evidence>
<feature type="domain" description="DUF1565" evidence="10">
    <location>
        <begin position="103"/>
        <end position="140"/>
    </location>
</feature>
<comment type="similarity">
    <text evidence="8">Belongs to the polysaccharide lyase 9 family.</text>
</comment>
<protein>
    <submittedName>
        <fullName evidence="11">DUF1565 domain-containing protein</fullName>
    </submittedName>
</protein>
<comment type="cofactor">
    <cofactor evidence="1">
        <name>Ca(2+)</name>
        <dbReference type="ChEBI" id="CHEBI:29108"/>
    </cofactor>
</comment>
<dbReference type="InterPro" id="IPR012334">
    <property type="entry name" value="Pectin_lyas_fold"/>
</dbReference>
<organism evidence="11">
    <name type="scientific">Singulisphaera sp. Ch08</name>
    <dbReference type="NCBI Taxonomy" id="3120278"/>
    <lineage>
        <taxon>Bacteria</taxon>
        <taxon>Pseudomonadati</taxon>
        <taxon>Planctomycetota</taxon>
        <taxon>Planctomycetia</taxon>
        <taxon>Isosphaerales</taxon>
        <taxon>Isosphaeraceae</taxon>
        <taxon>Singulisphaera</taxon>
    </lineage>
</organism>
<keyword evidence="4" id="KW-0479">Metal-binding</keyword>
<dbReference type="GO" id="GO:0046872">
    <property type="term" value="F:metal ion binding"/>
    <property type="evidence" value="ECO:0007669"/>
    <property type="project" value="UniProtKB-KW"/>
</dbReference>
<dbReference type="InterPro" id="IPR059226">
    <property type="entry name" value="Choice_anch_Q_dom"/>
</dbReference>
<evidence type="ECO:0000259" key="10">
    <source>
        <dbReference type="Pfam" id="PF07602"/>
    </source>
</evidence>
<dbReference type="Gene3D" id="2.160.20.10">
    <property type="entry name" value="Single-stranded right-handed beta-helix, Pectin lyase-like"/>
    <property type="match status" value="1"/>
</dbReference>
<dbReference type="RefSeq" id="WP_406698295.1">
    <property type="nucleotide sequence ID" value="NZ_CP155447.1"/>
</dbReference>
<keyword evidence="3" id="KW-0964">Secreted</keyword>
<dbReference type="AlphaFoldDB" id="A0AAU7CKE4"/>